<protein>
    <submittedName>
        <fullName evidence="2">3-dehydro-L-gulonate 2-dehydrogenase</fullName>
        <ecNumber evidence="2">1.1.1.130</ecNumber>
    </submittedName>
</protein>
<dbReference type="NCBIfam" id="NF009750">
    <property type="entry name" value="PRK13260.1"/>
    <property type="match status" value="1"/>
</dbReference>
<dbReference type="InterPro" id="IPR043143">
    <property type="entry name" value="Mal/L-sulf/L-lact_DH-like_NADP"/>
</dbReference>
<sequence length="332" mass="36621">MQITYQEVIHTLEKILLKYGFAEDRAVLCASLFAQASLDGVASHGLDRFPVFLEMIRKKLVFPDQEANLLDSYGVFERWNGNLGPGPLNAHQCMDRAIRISKEFGVGIVALQNTNHWMRAGNYGWQAAESGCIGICFTNTKPNMPAWGGSEPKLGNNPLVIAIPRSSGHIVLDMAMSQFSYGKLKTYLRDGKEMPFDAGFDPDGNLTKSPESVIDNELALPIGLWKGAGLSLLLDMLATTLSGGNATFQVGDSGEESGLSQVFICLDVEKLGLMEWSDEKLDHIISDLKASETFADKEIRYPGENNMKTRAENMQNGVPVDENIWKSIIREL</sequence>
<dbReference type="InterPro" id="IPR003767">
    <property type="entry name" value="Malate/L-lactate_DH-like"/>
</dbReference>
<name>A0A9X2SYU5_9BACT</name>
<dbReference type="EC" id="1.1.1.130" evidence="2"/>
<evidence type="ECO:0000313" key="2">
    <source>
        <dbReference type="EMBL" id="MCR9015619.1"/>
    </source>
</evidence>
<dbReference type="GO" id="GO:0047559">
    <property type="term" value="F:3-dehydro-L-gulonate 2-dehydrogenase activity"/>
    <property type="evidence" value="ECO:0007669"/>
    <property type="project" value="UniProtKB-EC"/>
</dbReference>
<dbReference type="Pfam" id="PF02615">
    <property type="entry name" value="Ldh_2"/>
    <property type="match status" value="1"/>
</dbReference>
<dbReference type="PANTHER" id="PTHR11091">
    <property type="entry name" value="OXIDOREDUCTASE-RELATED"/>
    <property type="match status" value="1"/>
</dbReference>
<dbReference type="RefSeq" id="WP_258423474.1">
    <property type="nucleotide sequence ID" value="NZ_JANSUY010000007.1"/>
</dbReference>
<keyword evidence="3" id="KW-1185">Reference proteome</keyword>
<evidence type="ECO:0000313" key="3">
    <source>
        <dbReference type="Proteomes" id="UP001142175"/>
    </source>
</evidence>
<dbReference type="Proteomes" id="UP001142175">
    <property type="component" value="Unassembled WGS sequence"/>
</dbReference>
<dbReference type="InterPro" id="IPR036111">
    <property type="entry name" value="Mal/L-sulfo/L-lacto_DH-like_sf"/>
</dbReference>
<organism evidence="2 3">
    <name type="scientific">Aquiflexum gelatinilyticum</name>
    <dbReference type="NCBI Taxonomy" id="2961943"/>
    <lineage>
        <taxon>Bacteria</taxon>
        <taxon>Pseudomonadati</taxon>
        <taxon>Bacteroidota</taxon>
        <taxon>Cytophagia</taxon>
        <taxon>Cytophagales</taxon>
        <taxon>Cyclobacteriaceae</taxon>
        <taxon>Aquiflexum</taxon>
    </lineage>
</organism>
<reference evidence="2" key="1">
    <citation type="submission" date="2022-08" db="EMBL/GenBank/DDBJ databases">
        <authorList>
            <person name="Zhang D."/>
        </authorList>
    </citation>
    <scope>NUCLEOTIDE SEQUENCE</scope>
    <source>
        <strain evidence="2">XJ19-11</strain>
    </source>
</reference>
<proteinExistence type="predicted"/>
<dbReference type="Gene3D" id="1.10.1530.10">
    <property type="match status" value="1"/>
</dbReference>
<dbReference type="AlphaFoldDB" id="A0A9X2SYU5"/>
<evidence type="ECO:0000256" key="1">
    <source>
        <dbReference type="ARBA" id="ARBA00023002"/>
    </source>
</evidence>
<comment type="caution">
    <text evidence="2">The sequence shown here is derived from an EMBL/GenBank/DDBJ whole genome shotgun (WGS) entry which is preliminary data.</text>
</comment>
<accession>A0A9X2SYU5</accession>
<dbReference type="InterPro" id="IPR043144">
    <property type="entry name" value="Mal/L-sulf/L-lact_DH-like_ah"/>
</dbReference>
<dbReference type="PANTHER" id="PTHR11091:SF3">
    <property type="entry name" value="2,3-DIKETO-L-GULONATE REDUCTASE"/>
    <property type="match status" value="1"/>
</dbReference>
<dbReference type="Gene3D" id="3.30.1370.60">
    <property type="entry name" value="Hypothetical oxidoreductase yiak, domain 2"/>
    <property type="match status" value="1"/>
</dbReference>
<dbReference type="EMBL" id="JANSUY010000007">
    <property type="protein sequence ID" value="MCR9015619.1"/>
    <property type="molecule type" value="Genomic_DNA"/>
</dbReference>
<gene>
    <name evidence="2" type="primary">yiaK</name>
    <name evidence="2" type="ORF">NU887_11270</name>
</gene>
<dbReference type="SUPFAM" id="SSF89733">
    <property type="entry name" value="L-sulfolactate dehydrogenase-like"/>
    <property type="match status" value="1"/>
</dbReference>
<keyword evidence="1 2" id="KW-0560">Oxidoreductase</keyword>